<evidence type="ECO:0000313" key="9">
    <source>
        <dbReference type="Proteomes" id="UP000229756"/>
    </source>
</evidence>
<name>A0A2M8EL88_UNCKA</name>
<keyword evidence="6" id="KW-1133">Transmembrane helix</keyword>
<evidence type="ECO:0000313" key="8">
    <source>
        <dbReference type="EMBL" id="PJC23499.1"/>
    </source>
</evidence>
<organism evidence="8 9">
    <name type="scientific">candidate division WWE3 bacterium CG_4_9_14_0_2_um_filter_35_11</name>
    <dbReference type="NCBI Taxonomy" id="1975077"/>
    <lineage>
        <taxon>Bacteria</taxon>
        <taxon>Katanobacteria</taxon>
    </lineage>
</organism>
<dbReference type="GO" id="GO:1990481">
    <property type="term" value="P:mRNA pseudouridine synthesis"/>
    <property type="evidence" value="ECO:0007669"/>
    <property type="project" value="TreeGrafter"/>
</dbReference>
<dbReference type="PANTHER" id="PTHR13767">
    <property type="entry name" value="TRNA-PSEUDOURIDINE SYNTHASE"/>
    <property type="match status" value="1"/>
</dbReference>
<gene>
    <name evidence="8" type="primary">truB</name>
    <name evidence="8" type="ORF">CO058_03245</name>
</gene>
<dbReference type="InterPro" id="IPR002501">
    <property type="entry name" value="PsdUridine_synth_N"/>
</dbReference>
<evidence type="ECO:0000259" key="7">
    <source>
        <dbReference type="Pfam" id="PF01509"/>
    </source>
</evidence>
<keyword evidence="4" id="KW-0819">tRNA processing</keyword>
<dbReference type="Pfam" id="PF01509">
    <property type="entry name" value="TruB_N"/>
    <property type="match status" value="1"/>
</dbReference>
<evidence type="ECO:0000256" key="1">
    <source>
        <dbReference type="ARBA" id="ARBA00000385"/>
    </source>
</evidence>
<dbReference type="AlphaFoldDB" id="A0A2M8EL88"/>
<comment type="similarity">
    <text evidence="2">Belongs to the pseudouridine synthase TruB family. Type 1 subfamily.</text>
</comment>
<evidence type="ECO:0000256" key="4">
    <source>
        <dbReference type="ARBA" id="ARBA00022694"/>
    </source>
</evidence>
<dbReference type="NCBIfam" id="TIGR00431">
    <property type="entry name" value="TruB"/>
    <property type="match status" value="1"/>
</dbReference>
<evidence type="ECO:0000256" key="3">
    <source>
        <dbReference type="ARBA" id="ARBA00012787"/>
    </source>
</evidence>
<comment type="catalytic activity">
    <reaction evidence="1">
        <text>uridine(55) in tRNA = pseudouridine(55) in tRNA</text>
        <dbReference type="Rhea" id="RHEA:42532"/>
        <dbReference type="Rhea" id="RHEA-COMP:10101"/>
        <dbReference type="Rhea" id="RHEA-COMP:10102"/>
        <dbReference type="ChEBI" id="CHEBI:65314"/>
        <dbReference type="ChEBI" id="CHEBI:65315"/>
        <dbReference type="EC" id="5.4.99.25"/>
    </reaction>
</comment>
<keyword evidence="5" id="KW-0413">Isomerase</keyword>
<keyword evidence="6" id="KW-0812">Transmembrane</keyword>
<sequence>MFTRFSNEIIIIFRYYSVINGICYVNFAPWYILIMNEILVVNKPLGVTSFDVIRDLKKKFPGEKIGHAGTLDPLASGVLICLVGKDATKRQSEFMNCDKEYIFEVLFGFETDTYDILGLVKEVGSYDCDILLPQLNNLISDIKGDLDQPVPAFSAVKVKGRELYRWYLDGKINEVEIPVKQVHIDFAEIKSIEMVPKEDLHAKINSLLQTVKSGFRQKQVLESWEKVLNSSKQKQFLIAKIKTTVSKGTYVRAIAYKLGKDLKVGACTLTIKRTRVGKYRLDEKALPI</sequence>
<dbReference type="Proteomes" id="UP000229756">
    <property type="component" value="Unassembled WGS sequence"/>
</dbReference>
<comment type="caution">
    <text evidence="8">The sequence shown here is derived from an EMBL/GenBank/DDBJ whole genome shotgun (WGS) entry which is preliminary data.</text>
</comment>
<dbReference type="EC" id="5.4.99.25" evidence="3"/>
<reference evidence="9" key="1">
    <citation type="submission" date="2017-09" db="EMBL/GenBank/DDBJ databases">
        <title>Depth-based differentiation of microbial function through sediment-hosted aquifers and enrichment of novel symbionts in the deep terrestrial subsurface.</title>
        <authorList>
            <person name="Probst A.J."/>
            <person name="Ladd B."/>
            <person name="Jarett J.K."/>
            <person name="Geller-Mcgrath D.E."/>
            <person name="Sieber C.M.K."/>
            <person name="Emerson J.B."/>
            <person name="Anantharaman K."/>
            <person name="Thomas B.C."/>
            <person name="Malmstrom R."/>
            <person name="Stieglmeier M."/>
            <person name="Klingl A."/>
            <person name="Woyke T."/>
            <person name="Ryan C.M."/>
            <person name="Banfield J.F."/>
        </authorList>
    </citation>
    <scope>NUCLEOTIDE SEQUENCE [LARGE SCALE GENOMIC DNA]</scope>
</reference>
<accession>A0A2M8EL88</accession>
<protein>
    <recommendedName>
        <fullName evidence="3">tRNA pseudouridine(55) synthase</fullName>
        <ecNumber evidence="3">5.4.99.25</ecNumber>
    </recommendedName>
</protein>
<evidence type="ECO:0000256" key="6">
    <source>
        <dbReference type="SAM" id="Phobius"/>
    </source>
</evidence>
<dbReference type="InterPro" id="IPR014780">
    <property type="entry name" value="tRNA_psdUridine_synth_TruB"/>
</dbReference>
<evidence type="ECO:0000256" key="5">
    <source>
        <dbReference type="ARBA" id="ARBA00023235"/>
    </source>
</evidence>
<dbReference type="Gene3D" id="3.30.2350.10">
    <property type="entry name" value="Pseudouridine synthase"/>
    <property type="match status" value="1"/>
</dbReference>
<feature type="domain" description="Pseudouridine synthase II N-terminal" evidence="7">
    <location>
        <begin position="57"/>
        <end position="193"/>
    </location>
</feature>
<dbReference type="GO" id="GO:0003723">
    <property type="term" value="F:RNA binding"/>
    <property type="evidence" value="ECO:0007669"/>
    <property type="project" value="InterPro"/>
</dbReference>
<evidence type="ECO:0000256" key="2">
    <source>
        <dbReference type="ARBA" id="ARBA00005642"/>
    </source>
</evidence>
<keyword evidence="6" id="KW-0472">Membrane</keyword>
<dbReference type="EMBL" id="PFSJ01000024">
    <property type="protein sequence ID" value="PJC23499.1"/>
    <property type="molecule type" value="Genomic_DNA"/>
</dbReference>
<dbReference type="GO" id="GO:0006400">
    <property type="term" value="P:tRNA modification"/>
    <property type="evidence" value="ECO:0007669"/>
    <property type="project" value="TreeGrafter"/>
</dbReference>
<dbReference type="SUPFAM" id="SSF55120">
    <property type="entry name" value="Pseudouridine synthase"/>
    <property type="match status" value="1"/>
</dbReference>
<dbReference type="GO" id="GO:0160148">
    <property type="term" value="F:tRNA pseudouridine(55) synthase activity"/>
    <property type="evidence" value="ECO:0007669"/>
    <property type="project" value="UniProtKB-EC"/>
</dbReference>
<dbReference type="InterPro" id="IPR020103">
    <property type="entry name" value="PsdUridine_synth_cat_dom_sf"/>
</dbReference>
<feature type="transmembrane region" description="Helical" evidence="6">
    <location>
        <begin position="12"/>
        <end position="33"/>
    </location>
</feature>
<proteinExistence type="inferred from homology"/>
<dbReference type="PANTHER" id="PTHR13767:SF2">
    <property type="entry name" value="PSEUDOURIDYLATE SYNTHASE TRUB1"/>
    <property type="match status" value="1"/>
</dbReference>